<dbReference type="Proteomes" id="UP000312326">
    <property type="component" value="Chromosome"/>
</dbReference>
<protein>
    <submittedName>
        <fullName evidence="1">Uncharacterized protein</fullName>
    </submittedName>
</protein>
<reference evidence="1 2" key="1">
    <citation type="submission" date="2018-06" db="EMBL/GenBank/DDBJ databases">
        <title>Complete genome sequnece of Lactobacillus amylovorus PMRA3.</title>
        <authorList>
            <person name="Nam Y.-D."/>
            <person name="Chung W.-H."/>
            <person name="Park Y.S."/>
            <person name="Kang J."/>
        </authorList>
    </citation>
    <scope>NUCLEOTIDE SEQUENCE [LARGE SCALE GENOMIC DNA]</scope>
    <source>
        <strain evidence="1 2">PMRA3</strain>
    </source>
</reference>
<name>A0A5B8EEB1_LACAM</name>
<dbReference type="AlphaFoldDB" id="A0A5B8EEB1"/>
<gene>
    <name evidence="1" type="ORF">DM298_04515</name>
</gene>
<organism evidence="1 2">
    <name type="scientific">Lactobacillus amylovorus</name>
    <dbReference type="NCBI Taxonomy" id="1604"/>
    <lineage>
        <taxon>Bacteria</taxon>
        <taxon>Bacillati</taxon>
        <taxon>Bacillota</taxon>
        <taxon>Bacilli</taxon>
        <taxon>Lactobacillales</taxon>
        <taxon>Lactobacillaceae</taxon>
        <taxon>Lactobacillus</taxon>
    </lineage>
</organism>
<evidence type="ECO:0000313" key="1">
    <source>
        <dbReference type="EMBL" id="QDD70223.1"/>
    </source>
</evidence>
<dbReference type="EMBL" id="CP029754">
    <property type="protein sequence ID" value="QDD70223.1"/>
    <property type="molecule type" value="Genomic_DNA"/>
</dbReference>
<proteinExistence type="predicted"/>
<sequence>MSDIVTTDQLLAEIADYWNKNPDSNLYKLVDIYNSGFNSIANDLETVDDWRAVNQAEGTTLDLIGEDEQAYRVTQDDNDYRFWIWIKFLIARAQGTYPSLVKIDQNSLGTDQNIKIWNTDQPHHVDIQLPWDYVSSDYMQKFLLKNLQGLLALGNWLDAVHFKSTTDLPLYIGVVGRMSEISIWKAKTTIWWGGWEAKTTPTYYVGMAERCISSSIWSTAIN</sequence>
<dbReference type="RefSeq" id="WP_139962252.1">
    <property type="nucleotide sequence ID" value="NZ_CP029754.1"/>
</dbReference>
<evidence type="ECO:0000313" key="2">
    <source>
        <dbReference type="Proteomes" id="UP000312326"/>
    </source>
</evidence>
<accession>A0A5B8EEB1</accession>